<dbReference type="Proteomes" id="UP000199572">
    <property type="component" value="Unassembled WGS sequence"/>
</dbReference>
<comment type="catalytic activity">
    <reaction evidence="1">
        <text>Hydrolysis of terminal non-reducing N-acetyl-D-hexosamine residues in N-acetyl-beta-D-hexosaminides.</text>
        <dbReference type="EC" id="3.2.1.52"/>
    </reaction>
</comment>
<feature type="active site" description="Proton donor" evidence="6">
    <location>
        <position position="427"/>
    </location>
</feature>
<accession>A0A1H9K8M8</accession>
<gene>
    <name evidence="9" type="ORF">SAMN04488023_102259</name>
</gene>
<dbReference type="Pfam" id="PF02838">
    <property type="entry name" value="Glyco_hydro_20b"/>
    <property type="match status" value="1"/>
</dbReference>
<evidence type="ECO:0000256" key="3">
    <source>
        <dbReference type="ARBA" id="ARBA00012663"/>
    </source>
</evidence>
<evidence type="ECO:0000259" key="7">
    <source>
        <dbReference type="Pfam" id="PF00728"/>
    </source>
</evidence>
<feature type="domain" description="Beta-hexosaminidase bacterial type N-terminal" evidence="8">
    <location>
        <begin position="96"/>
        <end position="223"/>
    </location>
</feature>
<dbReference type="InterPro" id="IPR015882">
    <property type="entry name" value="HEX_bac_N"/>
</dbReference>
<dbReference type="AlphaFoldDB" id="A0A1H9K8M8"/>
<feature type="domain" description="Glycoside hydrolase family 20 catalytic" evidence="7">
    <location>
        <begin position="226"/>
        <end position="595"/>
    </location>
</feature>
<dbReference type="InterPro" id="IPR025705">
    <property type="entry name" value="Beta_hexosaminidase_sua/sub"/>
</dbReference>
<dbReference type="SUPFAM" id="SSF51445">
    <property type="entry name" value="(Trans)glycosidases"/>
    <property type="match status" value="1"/>
</dbReference>
<dbReference type="PANTHER" id="PTHR22600">
    <property type="entry name" value="BETA-HEXOSAMINIDASE"/>
    <property type="match status" value="1"/>
</dbReference>
<evidence type="ECO:0000256" key="2">
    <source>
        <dbReference type="ARBA" id="ARBA00006285"/>
    </source>
</evidence>
<dbReference type="InterPro" id="IPR017853">
    <property type="entry name" value="GH"/>
</dbReference>
<evidence type="ECO:0000256" key="6">
    <source>
        <dbReference type="PIRSR" id="PIRSR625705-1"/>
    </source>
</evidence>
<comment type="similarity">
    <text evidence="2">Belongs to the glycosyl hydrolase 20 family.</text>
</comment>
<protein>
    <recommendedName>
        <fullName evidence="3">beta-N-acetylhexosaminidase</fullName>
        <ecNumber evidence="3">3.2.1.52</ecNumber>
    </recommendedName>
</protein>
<dbReference type="EC" id="3.2.1.52" evidence="3"/>
<dbReference type="STRING" id="390241.SAMN04488023_102259"/>
<dbReference type="Pfam" id="PF00728">
    <property type="entry name" value="Glyco_hydro_20"/>
    <property type="match status" value="1"/>
</dbReference>
<evidence type="ECO:0000256" key="5">
    <source>
        <dbReference type="ARBA" id="ARBA00023295"/>
    </source>
</evidence>
<dbReference type="Gene3D" id="3.30.379.10">
    <property type="entry name" value="Chitobiase/beta-hexosaminidase domain 2-like"/>
    <property type="match status" value="1"/>
</dbReference>
<dbReference type="GO" id="GO:0030203">
    <property type="term" value="P:glycosaminoglycan metabolic process"/>
    <property type="evidence" value="ECO:0007669"/>
    <property type="project" value="TreeGrafter"/>
</dbReference>
<keyword evidence="4" id="KW-0378">Hydrolase</keyword>
<organism evidence="9 10">
    <name type="scientific">Pedobacter rhizosphaerae</name>
    <dbReference type="NCBI Taxonomy" id="390241"/>
    <lineage>
        <taxon>Bacteria</taxon>
        <taxon>Pseudomonadati</taxon>
        <taxon>Bacteroidota</taxon>
        <taxon>Sphingobacteriia</taxon>
        <taxon>Sphingobacteriales</taxon>
        <taxon>Sphingobacteriaceae</taxon>
        <taxon>Pedobacter</taxon>
    </lineage>
</organism>
<dbReference type="PANTHER" id="PTHR22600:SF57">
    <property type="entry name" value="BETA-N-ACETYLHEXOSAMINIDASE"/>
    <property type="match status" value="1"/>
</dbReference>
<dbReference type="InterPro" id="IPR029018">
    <property type="entry name" value="Hex-like_dom2"/>
</dbReference>
<dbReference type="GO" id="GO:0016020">
    <property type="term" value="C:membrane"/>
    <property type="evidence" value="ECO:0007669"/>
    <property type="project" value="TreeGrafter"/>
</dbReference>
<evidence type="ECO:0000313" key="9">
    <source>
        <dbReference type="EMBL" id="SEQ95287.1"/>
    </source>
</evidence>
<keyword evidence="10" id="KW-1185">Reference proteome</keyword>
<evidence type="ECO:0000313" key="10">
    <source>
        <dbReference type="Proteomes" id="UP000199572"/>
    </source>
</evidence>
<name>A0A1H9K8M8_9SPHI</name>
<dbReference type="Gene3D" id="3.20.20.80">
    <property type="entry name" value="Glycosidases"/>
    <property type="match status" value="1"/>
</dbReference>
<dbReference type="GO" id="GO:0005975">
    <property type="term" value="P:carbohydrate metabolic process"/>
    <property type="evidence" value="ECO:0007669"/>
    <property type="project" value="InterPro"/>
</dbReference>
<reference evidence="9 10" key="1">
    <citation type="submission" date="2016-10" db="EMBL/GenBank/DDBJ databases">
        <authorList>
            <person name="de Groot N.N."/>
        </authorList>
    </citation>
    <scope>NUCLEOTIDE SEQUENCE [LARGE SCALE GENOMIC DNA]</scope>
    <source>
        <strain evidence="9 10">DSM 18610</strain>
    </source>
</reference>
<dbReference type="SUPFAM" id="SSF55545">
    <property type="entry name" value="beta-N-acetylhexosaminidase-like domain"/>
    <property type="match status" value="1"/>
</dbReference>
<dbReference type="EMBL" id="FOGG01000002">
    <property type="protein sequence ID" value="SEQ95287.1"/>
    <property type="molecule type" value="Genomic_DNA"/>
</dbReference>
<dbReference type="PRINTS" id="PR00738">
    <property type="entry name" value="GLHYDRLASE20"/>
</dbReference>
<dbReference type="InterPro" id="IPR015883">
    <property type="entry name" value="Glyco_hydro_20_cat"/>
</dbReference>
<evidence type="ECO:0000256" key="1">
    <source>
        <dbReference type="ARBA" id="ARBA00001231"/>
    </source>
</evidence>
<keyword evidence="5" id="KW-0326">Glycosidase</keyword>
<sequence>MPLFKDAEINSADNCVEITYNIASNTSIILSKHLPKIPHPEFILGTCRKDAEINSARRFQENLFLVLLGKSKSTPMKNIILALLFFTTIKLSAQEINIIPQPVSVKSVPAGVPFKIDITTSFYTDLGGNSAISFLDNYLSQYYNLKLKWFKNPELKRKNIINVIIKKGLNNVNQYQLTVEQNAITITANSDTAAFYGIQTLIQLLPTVKSTPLNIPAVEITDYPRFGYRGMHLDVSRHFFDVAFIKKYIDYLALHKMNYFHWHLTDDHGWRIEIKKYPKLTEIGASRKGSIIGLWPGKGNENIKYQVLPNEVKITPKDAVIKTDGIPHSGYYTQEQVKEVIDYAAKRYITIIPEIEMPAHSMALLAAYPELGTEPNSKYEVAQTWGMMNKYNNVLQASDTTFKFLENVLAEVMELFPAPYIHIGGDEASKIWWKKSLLSQQIMKANGLKTESELQSYFIRRMEKFVNSKGKTIIGWNEILQGGLAPNAIVMSWQGEKGGIEAAKQQHKAIMTPENIMYFNHAQFAKEDSLTANKFSPLVNVYNYEPIPTALNAEQAKYIWGAQGCLWSEYITNPAKVEYLLFPRLDALSEILWSPREKRNYADFQKRLKMQFLRYDLMGITYSKRYLSNNY</sequence>
<evidence type="ECO:0000256" key="4">
    <source>
        <dbReference type="ARBA" id="ARBA00022801"/>
    </source>
</evidence>
<proteinExistence type="inferred from homology"/>
<evidence type="ECO:0000259" key="8">
    <source>
        <dbReference type="Pfam" id="PF02838"/>
    </source>
</evidence>
<dbReference type="CDD" id="cd06563">
    <property type="entry name" value="GH20_chitobiase-like"/>
    <property type="match status" value="1"/>
</dbReference>
<dbReference type="GO" id="GO:0004563">
    <property type="term" value="F:beta-N-acetylhexosaminidase activity"/>
    <property type="evidence" value="ECO:0007669"/>
    <property type="project" value="UniProtKB-EC"/>
</dbReference>